<feature type="domain" description="BD-FAE-like" evidence="2">
    <location>
        <begin position="51"/>
        <end position="146"/>
    </location>
</feature>
<accession>A0A9X0UCS4</accession>
<dbReference type="Proteomes" id="UP000600101">
    <property type="component" value="Unassembled WGS sequence"/>
</dbReference>
<dbReference type="InterPro" id="IPR049492">
    <property type="entry name" value="BD-FAE-like_dom"/>
</dbReference>
<evidence type="ECO:0000256" key="1">
    <source>
        <dbReference type="ARBA" id="ARBA00022801"/>
    </source>
</evidence>
<protein>
    <submittedName>
        <fullName evidence="3">Alpha/beta hydrolase</fullName>
    </submittedName>
</protein>
<comment type="caution">
    <text evidence="3">The sequence shown here is derived from an EMBL/GenBank/DDBJ whole genome shotgun (WGS) entry which is preliminary data.</text>
</comment>
<keyword evidence="4" id="KW-1185">Reference proteome</keyword>
<dbReference type="PANTHER" id="PTHR48081">
    <property type="entry name" value="AB HYDROLASE SUPERFAMILY PROTEIN C4A8.06C"/>
    <property type="match status" value="1"/>
</dbReference>
<dbReference type="Pfam" id="PF20434">
    <property type="entry name" value="BD-FAE"/>
    <property type="match status" value="1"/>
</dbReference>
<dbReference type="Gene3D" id="3.40.50.1820">
    <property type="entry name" value="alpha/beta hydrolase"/>
    <property type="match status" value="1"/>
</dbReference>
<dbReference type="InterPro" id="IPR050300">
    <property type="entry name" value="GDXG_lipolytic_enzyme"/>
</dbReference>
<dbReference type="GO" id="GO:0016787">
    <property type="term" value="F:hydrolase activity"/>
    <property type="evidence" value="ECO:0007669"/>
    <property type="project" value="UniProtKB-KW"/>
</dbReference>
<name>A0A9X0UCS4_9PROT</name>
<dbReference type="InterPro" id="IPR029058">
    <property type="entry name" value="AB_hydrolase_fold"/>
</dbReference>
<keyword evidence="1 3" id="KW-0378">Hydrolase</keyword>
<dbReference type="PANTHER" id="PTHR48081:SF33">
    <property type="entry name" value="KYNURENINE FORMAMIDASE"/>
    <property type="match status" value="1"/>
</dbReference>
<evidence type="ECO:0000259" key="2">
    <source>
        <dbReference type="Pfam" id="PF20434"/>
    </source>
</evidence>
<organism evidence="3 4">
    <name type="scientific">Siccirubricoccus deserti</name>
    <dbReference type="NCBI Taxonomy" id="2013562"/>
    <lineage>
        <taxon>Bacteria</taxon>
        <taxon>Pseudomonadati</taxon>
        <taxon>Pseudomonadota</taxon>
        <taxon>Alphaproteobacteria</taxon>
        <taxon>Acetobacterales</taxon>
        <taxon>Roseomonadaceae</taxon>
        <taxon>Siccirubricoccus</taxon>
    </lineage>
</organism>
<evidence type="ECO:0000313" key="4">
    <source>
        <dbReference type="Proteomes" id="UP000600101"/>
    </source>
</evidence>
<gene>
    <name evidence="3" type="ORF">H7965_09450</name>
</gene>
<reference evidence="3" key="1">
    <citation type="submission" date="2020-08" db="EMBL/GenBank/DDBJ databases">
        <authorList>
            <person name="Hu Y."/>
            <person name="Nguyen S.V."/>
            <person name="Li F."/>
            <person name="Fanning S."/>
        </authorList>
    </citation>
    <scope>NUCLEOTIDE SEQUENCE</scope>
    <source>
        <strain evidence="3">SYSU D8009</strain>
    </source>
</reference>
<proteinExistence type="predicted"/>
<dbReference type="AlphaFoldDB" id="A0A9X0UCS4"/>
<dbReference type="RefSeq" id="WP_186770325.1">
    <property type="nucleotide sequence ID" value="NZ_JACOMF010000008.1"/>
</dbReference>
<dbReference type="SUPFAM" id="SSF53474">
    <property type="entry name" value="alpha/beta-Hydrolases"/>
    <property type="match status" value="1"/>
</dbReference>
<sequence>MDAQAEYDNRAMVPEHPGIIAGWAADAAAFRAAWPEVELGLAYGPGEREKLDLFRPGPGESWPTALFIHGGYWQALDRSFFSHMARGLLAHGVAVAVASYDLCPQVTLARIVEQMRAAAVLLHRRTGRRLLAAGHSAGGHLTAMLMATDWRARHPALPADLVPAGLPISGVFELPPLLPTTIATALRLTEREAAALSPRLMPPPPRAALHAVVGGAESAEFRRQTRDFAAAWGGTAEELPGLSHFTVLAPLADPASPLVTRAASMALAAG</sequence>
<evidence type="ECO:0000313" key="3">
    <source>
        <dbReference type="EMBL" id="MBC4015552.1"/>
    </source>
</evidence>
<dbReference type="EMBL" id="JACOMF010000008">
    <property type="protein sequence ID" value="MBC4015552.1"/>
    <property type="molecule type" value="Genomic_DNA"/>
</dbReference>